<evidence type="ECO:0000313" key="3">
    <source>
        <dbReference type="Proteomes" id="UP001196413"/>
    </source>
</evidence>
<feature type="region of interest" description="Disordered" evidence="1">
    <location>
        <begin position="1"/>
        <end position="75"/>
    </location>
</feature>
<dbReference type="EMBL" id="JAHQIW010000217">
    <property type="protein sequence ID" value="KAJ1346737.1"/>
    <property type="molecule type" value="Genomic_DNA"/>
</dbReference>
<name>A0AAD5QCS2_PARTN</name>
<keyword evidence="3" id="KW-1185">Reference proteome</keyword>
<accession>A0AAD5QCS2</accession>
<dbReference type="AlphaFoldDB" id="A0AAD5QCS2"/>
<evidence type="ECO:0000313" key="2">
    <source>
        <dbReference type="EMBL" id="KAJ1346737.1"/>
    </source>
</evidence>
<sequence>MYTNCLEMTKGLSEHVNPGLRHQEPPTRPPYPQAPQEDAAYSLSAHKAEQQPRKEAPPPESVPNASQAMSTAIPCGGSYATLVPTVVV</sequence>
<evidence type="ECO:0000256" key="1">
    <source>
        <dbReference type="SAM" id="MobiDB-lite"/>
    </source>
</evidence>
<dbReference type="Proteomes" id="UP001196413">
    <property type="component" value="Unassembled WGS sequence"/>
</dbReference>
<protein>
    <submittedName>
        <fullName evidence="2">Uncharacterized protein</fullName>
    </submittedName>
</protein>
<gene>
    <name evidence="2" type="ORF">KIN20_001634</name>
</gene>
<reference evidence="2" key="1">
    <citation type="submission" date="2021-06" db="EMBL/GenBank/DDBJ databases">
        <title>Parelaphostrongylus tenuis whole genome reference sequence.</title>
        <authorList>
            <person name="Garwood T.J."/>
            <person name="Larsen P.A."/>
            <person name="Fountain-Jones N.M."/>
            <person name="Garbe J.R."/>
            <person name="Macchietto M.G."/>
            <person name="Kania S.A."/>
            <person name="Gerhold R.W."/>
            <person name="Richards J.E."/>
            <person name="Wolf T.M."/>
        </authorList>
    </citation>
    <scope>NUCLEOTIDE SEQUENCE</scope>
    <source>
        <strain evidence="2">MNPRO001-30</strain>
        <tissue evidence="2">Meninges</tissue>
    </source>
</reference>
<comment type="caution">
    <text evidence="2">The sequence shown here is derived from an EMBL/GenBank/DDBJ whole genome shotgun (WGS) entry which is preliminary data.</text>
</comment>
<organism evidence="2 3">
    <name type="scientific">Parelaphostrongylus tenuis</name>
    <name type="common">Meningeal worm</name>
    <dbReference type="NCBI Taxonomy" id="148309"/>
    <lineage>
        <taxon>Eukaryota</taxon>
        <taxon>Metazoa</taxon>
        <taxon>Ecdysozoa</taxon>
        <taxon>Nematoda</taxon>
        <taxon>Chromadorea</taxon>
        <taxon>Rhabditida</taxon>
        <taxon>Rhabditina</taxon>
        <taxon>Rhabditomorpha</taxon>
        <taxon>Strongyloidea</taxon>
        <taxon>Metastrongylidae</taxon>
        <taxon>Parelaphostrongylus</taxon>
    </lineage>
</organism>
<feature type="compositionally biased region" description="Basic and acidic residues" evidence="1">
    <location>
        <begin position="46"/>
        <end position="57"/>
    </location>
</feature>
<proteinExistence type="predicted"/>